<evidence type="ECO:0000313" key="2">
    <source>
        <dbReference type="Proteomes" id="UP000284842"/>
    </source>
</evidence>
<dbReference type="InParanoid" id="A0A409WV45"/>
<organism evidence="1 2">
    <name type="scientific">Panaeolus cyanescens</name>
    <dbReference type="NCBI Taxonomy" id="181874"/>
    <lineage>
        <taxon>Eukaryota</taxon>
        <taxon>Fungi</taxon>
        <taxon>Dikarya</taxon>
        <taxon>Basidiomycota</taxon>
        <taxon>Agaricomycotina</taxon>
        <taxon>Agaricomycetes</taxon>
        <taxon>Agaricomycetidae</taxon>
        <taxon>Agaricales</taxon>
        <taxon>Agaricineae</taxon>
        <taxon>Galeropsidaceae</taxon>
        <taxon>Panaeolus</taxon>
    </lineage>
</organism>
<dbReference type="Proteomes" id="UP000284842">
    <property type="component" value="Unassembled WGS sequence"/>
</dbReference>
<accession>A0A409WV45</accession>
<gene>
    <name evidence="1" type="ORF">CVT24_002255</name>
</gene>
<sequence length="214" mass="24688">MVLQSLDKFHNLRFPHHVLHQEVESVRDYYQSDGTSLEDWKMTLALNRVREYIDITVVKNEEYGSNLYSDSVDDNANLNDVDEPDLEPLIVCQWEHVPEEPDDIRQQLRDGAYGEKQCAFFFDPCMRNPVTLYEIVEHVVENYHPQPEADHDDLFHSNDLSAQLLTYVDIVHCLGEMENGIAKLPEGGSSADADLTAWFSVKGIWIKSPDEDNY</sequence>
<keyword evidence="2" id="KW-1185">Reference proteome</keyword>
<dbReference type="AlphaFoldDB" id="A0A409WV45"/>
<protein>
    <submittedName>
        <fullName evidence="1">Uncharacterized protein</fullName>
    </submittedName>
</protein>
<dbReference type="EMBL" id="NHTK01005170">
    <property type="protein sequence ID" value="PPQ82336.1"/>
    <property type="molecule type" value="Genomic_DNA"/>
</dbReference>
<proteinExistence type="predicted"/>
<name>A0A409WV45_9AGAR</name>
<comment type="caution">
    <text evidence="1">The sequence shown here is derived from an EMBL/GenBank/DDBJ whole genome shotgun (WGS) entry which is preliminary data.</text>
</comment>
<reference evidence="1 2" key="1">
    <citation type="journal article" date="2018" name="Evol. Lett.">
        <title>Horizontal gene cluster transfer increased hallucinogenic mushroom diversity.</title>
        <authorList>
            <person name="Reynolds H.T."/>
            <person name="Vijayakumar V."/>
            <person name="Gluck-Thaler E."/>
            <person name="Korotkin H.B."/>
            <person name="Matheny P.B."/>
            <person name="Slot J.C."/>
        </authorList>
    </citation>
    <scope>NUCLEOTIDE SEQUENCE [LARGE SCALE GENOMIC DNA]</scope>
    <source>
        <strain evidence="1 2">2629</strain>
    </source>
</reference>
<evidence type="ECO:0000313" key="1">
    <source>
        <dbReference type="EMBL" id="PPQ82336.1"/>
    </source>
</evidence>